<dbReference type="Gene3D" id="3.40.50.300">
    <property type="entry name" value="P-loop containing nucleotide triphosphate hydrolases"/>
    <property type="match status" value="1"/>
</dbReference>
<accession>A0A914RSU1</accession>
<feature type="domain" description="ABC transporter" evidence="1">
    <location>
        <begin position="5"/>
        <end position="89"/>
    </location>
</feature>
<proteinExistence type="predicted"/>
<dbReference type="InterPro" id="IPR039421">
    <property type="entry name" value="Type_1_exporter"/>
</dbReference>
<organism evidence="2 3">
    <name type="scientific">Parascaris equorum</name>
    <name type="common">Equine roundworm</name>
    <dbReference type="NCBI Taxonomy" id="6256"/>
    <lineage>
        <taxon>Eukaryota</taxon>
        <taxon>Metazoa</taxon>
        <taxon>Ecdysozoa</taxon>
        <taxon>Nematoda</taxon>
        <taxon>Chromadorea</taxon>
        <taxon>Rhabditida</taxon>
        <taxon>Spirurina</taxon>
        <taxon>Ascaridomorpha</taxon>
        <taxon>Ascaridoidea</taxon>
        <taxon>Ascarididae</taxon>
        <taxon>Parascaris</taxon>
    </lineage>
</organism>
<dbReference type="PANTHER" id="PTHR24222">
    <property type="entry name" value="ABC TRANSPORTER B FAMILY"/>
    <property type="match status" value="1"/>
</dbReference>
<dbReference type="AlphaFoldDB" id="A0A914RSU1"/>
<evidence type="ECO:0000313" key="3">
    <source>
        <dbReference type="WBParaSite" id="PEQ_0000936701-mRNA-1"/>
    </source>
</evidence>
<dbReference type="InterPro" id="IPR003439">
    <property type="entry name" value="ABC_transporter-like_ATP-bd"/>
</dbReference>
<dbReference type="PANTHER" id="PTHR24222:SF76">
    <property type="entry name" value="MYCOBACTIN IMPORT ATP-BINDING_PERMEASE PROTEIN IRTB"/>
    <property type="match status" value="1"/>
</dbReference>
<dbReference type="Proteomes" id="UP000887564">
    <property type="component" value="Unplaced"/>
</dbReference>
<sequence>MEVSKGLNLVVDTEQTVAFVGHIDCGKSTTVGLLKWLHEREGGTVMIDASNVRDLNIEWIRNIIAVVQLEPVLFSDTVEGKRRSGNPNIDGEQMIAVCKMANAHVFFEALTEEYV</sequence>
<evidence type="ECO:0000259" key="1">
    <source>
        <dbReference type="Pfam" id="PF00005"/>
    </source>
</evidence>
<keyword evidence="2" id="KW-1185">Reference proteome</keyword>
<dbReference type="Pfam" id="PF00005">
    <property type="entry name" value="ABC_tran"/>
    <property type="match status" value="1"/>
</dbReference>
<dbReference type="GO" id="GO:0042626">
    <property type="term" value="F:ATPase-coupled transmembrane transporter activity"/>
    <property type="evidence" value="ECO:0007669"/>
    <property type="project" value="TreeGrafter"/>
</dbReference>
<dbReference type="GO" id="GO:0005886">
    <property type="term" value="C:plasma membrane"/>
    <property type="evidence" value="ECO:0007669"/>
    <property type="project" value="TreeGrafter"/>
</dbReference>
<dbReference type="InterPro" id="IPR027417">
    <property type="entry name" value="P-loop_NTPase"/>
</dbReference>
<name>A0A914RSU1_PAREQ</name>
<dbReference type="GO" id="GO:0005524">
    <property type="term" value="F:ATP binding"/>
    <property type="evidence" value="ECO:0007669"/>
    <property type="project" value="InterPro"/>
</dbReference>
<reference evidence="3" key="1">
    <citation type="submission" date="2022-11" db="UniProtKB">
        <authorList>
            <consortium name="WormBaseParasite"/>
        </authorList>
    </citation>
    <scope>IDENTIFICATION</scope>
</reference>
<protein>
    <submittedName>
        <fullName evidence="3">ABC transporter domain-containing protein</fullName>
    </submittedName>
</protein>
<dbReference type="SUPFAM" id="SSF52540">
    <property type="entry name" value="P-loop containing nucleoside triphosphate hydrolases"/>
    <property type="match status" value="1"/>
</dbReference>
<dbReference type="WBParaSite" id="PEQ_0000936701-mRNA-1">
    <property type="protein sequence ID" value="PEQ_0000936701-mRNA-1"/>
    <property type="gene ID" value="PEQ_0000936701"/>
</dbReference>
<evidence type="ECO:0000313" key="2">
    <source>
        <dbReference type="Proteomes" id="UP000887564"/>
    </source>
</evidence>
<dbReference type="GO" id="GO:0016887">
    <property type="term" value="F:ATP hydrolysis activity"/>
    <property type="evidence" value="ECO:0007669"/>
    <property type="project" value="InterPro"/>
</dbReference>